<evidence type="ECO:0000313" key="3">
    <source>
        <dbReference type="EMBL" id="OJA10807.1"/>
    </source>
</evidence>
<comment type="caution">
    <text evidence="3">The sequence shown here is derived from an EMBL/GenBank/DDBJ whole genome shotgun (WGS) entry which is preliminary data.</text>
</comment>
<name>A0A1J8PQL8_9AGAM</name>
<evidence type="ECO:0000256" key="2">
    <source>
        <dbReference type="SAM" id="MobiDB-lite"/>
    </source>
</evidence>
<reference evidence="3 4" key="1">
    <citation type="submission" date="2016-03" db="EMBL/GenBank/DDBJ databases">
        <title>Comparative genomics of the ectomycorrhizal sister species Rhizopogon vinicolor and Rhizopogon vesiculosus (Basidiomycota: Boletales) reveals a divergence of the mating type B locus.</title>
        <authorList>
            <person name="Mujic A.B."/>
            <person name="Kuo A."/>
            <person name="Tritt A."/>
            <person name="Lipzen A."/>
            <person name="Chen C."/>
            <person name="Johnson J."/>
            <person name="Sharma A."/>
            <person name="Barry K."/>
            <person name="Grigoriev I.V."/>
            <person name="Spatafora J.W."/>
        </authorList>
    </citation>
    <scope>NUCLEOTIDE SEQUENCE [LARGE SCALE GENOMIC DNA]</scope>
    <source>
        <strain evidence="3 4">AM-OR11-056</strain>
    </source>
</reference>
<feature type="compositionally biased region" description="Basic and acidic residues" evidence="2">
    <location>
        <begin position="399"/>
        <end position="408"/>
    </location>
</feature>
<keyword evidence="1" id="KW-0175">Coiled coil</keyword>
<feature type="coiled-coil region" evidence="1">
    <location>
        <begin position="57"/>
        <end position="172"/>
    </location>
</feature>
<feature type="region of interest" description="Disordered" evidence="2">
    <location>
        <begin position="372"/>
        <end position="408"/>
    </location>
</feature>
<sequence length="408" mass="46432">MDAVMDPELAAEMVKLLGQELRVVRSQLREQRSGTPASDAISTGIYLQREEALRAEVVALKAENSSLHADVSRLQDEMTSVPIKTEDHHSDLVAQYKASMDAIQRELADAIKEKNMANLDKEKANEQLEELTSIREKYRNLKASKRECQEVIDELRSQLELFVEEREQSMSEGKPLESDPPSFFRNTDYPGIDCQPNRSDIPAYSNNVSMGIPKTARSHCCCDGTLRFEKDALIFSREGIALGLILRPMYQYNPKSNGTWDRLPADIEHGQKKDMCYYDDHGWKYLGTYERIGDPLLLSLANNKKLGSQRVEAIAKQTVLFPDLVSPSQMRMVENMYWEGLLQIEMIGIRCVTYDQEFAKSLFENRKDLPRSVVKDATSTSKKRKRVETGANHGRSKKKPSESGRRES</sequence>
<protein>
    <submittedName>
        <fullName evidence="3">Uncharacterized protein</fullName>
    </submittedName>
</protein>
<dbReference type="Proteomes" id="UP000183567">
    <property type="component" value="Unassembled WGS sequence"/>
</dbReference>
<dbReference type="EMBL" id="LVVM01005376">
    <property type="protein sequence ID" value="OJA10807.1"/>
    <property type="molecule type" value="Genomic_DNA"/>
</dbReference>
<accession>A0A1J8PQL8</accession>
<keyword evidence="4" id="KW-1185">Reference proteome</keyword>
<evidence type="ECO:0000313" key="4">
    <source>
        <dbReference type="Proteomes" id="UP000183567"/>
    </source>
</evidence>
<dbReference type="AlphaFoldDB" id="A0A1J8PQL8"/>
<dbReference type="OrthoDB" id="2879738at2759"/>
<organism evidence="3 4">
    <name type="scientific">Rhizopogon vesiculosus</name>
    <dbReference type="NCBI Taxonomy" id="180088"/>
    <lineage>
        <taxon>Eukaryota</taxon>
        <taxon>Fungi</taxon>
        <taxon>Dikarya</taxon>
        <taxon>Basidiomycota</taxon>
        <taxon>Agaricomycotina</taxon>
        <taxon>Agaricomycetes</taxon>
        <taxon>Agaricomycetidae</taxon>
        <taxon>Boletales</taxon>
        <taxon>Suillineae</taxon>
        <taxon>Rhizopogonaceae</taxon>
        <taxon>Rhizopogon</taxon>
    </lineage>
</organism>
<proteinExistence type="predicted"/>
<evidence type="ECO:0000256" key="1">
    <source>
        <dbReference type="SAM" id="Coils"/>
    </source>
</evidence>
<gene>
    <name evidence="3" type="ORF">AZE42_00320</name>
</gene>